<accession>B5CNF0</accession>
<evidence type="ECO:0000313" key="2">
    <source>
        <dbReference type="EMBL" id="EDY33231.1"/>
    </source>
</evidence>
<dbReference type="Proteomes" id="UP000003254">
    <property type="component" value="Unassembled WGS sequence"/>
</dbReference>
<dbReference type="Pfam" id="PF00561">
    <property type="entry name" value="Abhydrolase_1"/>
    <property type="match status" value="1"/>
</dbReference>
<comment type="caution">
    <text evidence="2">The sequence shown here is derived from an EMBL/GenBank/DDBJ whole genome shotgun (WGS) entry which is preliminary data.</text>
</comment>
<reference evidence="2 3" key="2">
    <citation type="submission" date="2008-08" db="EMBL/GenBank/DDBJ databases">
        <authorList>
            <person name="Fulton L."/>
            <person name="Clifton S."/>
            <person name="Fulton B."/>
            <person name="Xu J."/>
            <person name="Minx P."/>
            <person name="Pepin K.H."/>
            <person name="Johnson M."/>
            <person name="Bhonagiri V."/>
            <person name="Nash W.E."/>
            <person name="Mardis E.R."/>
            <person name="Wilson R.K."/>
        </authorList>
    </citation>
    <scope>NUCLEOTIDE SEQUENCE [LARGE SCALE GENOMIC DNA]</scope>
    <source>
        <strain evidence="2 3">ATCC 29176</strain>
    </source>
</reference>
<evidence type="ECO:0000259" key="1">
    <source>
        <dbReference type="Pfam" id="PF00561"/>
    </source>
</evidence>
<reference evidence="2 3" key="1">
    <citation type="submission" date="2008-08" db="EMBL/GenBank/DDBJ databases">
        <title>Draft genome sequence of Ruminococcus lactaris ATCC 29176.</title>
        <authorList>
            <person name="Sudarsanam P."/>
            <person name="Ley R."/>
            <person name="Guruge J."/>
            <person name="Turnbaugh P.J."/>
            <person name="Mahowald M."/>
            <person name="Liep D."/>
            <person name="Gordon J."/>
        </authorList>
    </citation>
    <scope>NUCLEOTIDE SEQUENCE [LARGE SCALE GENOMIC DNA]</scope>
    <source>
        <strain evidence="2 3">ATCC 29176</strain>
    </source>
</reference>
<dbReference type="ESTHER" id="9firm-b5cnf0">
    <property type="family name" value="6_AlphaBeta_hydrolase"/>
</dbReference>
<evidence type="ECO:0000313" key="3">
    <source>
        <dbReference type="Proteomes" id="UP000003254"/>
    </source>
</evidence>
<dbReference type="InterPro" id="IPR029058">
    <property type="entry name" value="AB_hydrolase_fold"/>
</dbReference>
<protein>
    <recommendedName>
        <fullName evidence="1">AB hydrolase-1 domain-containing protein</fullName>
    </recommendedName>
</protein>
<dbReference type="InterPro" id="IPR000073">
    <property type="entry name" value="AB_hydrolase_1"/>
</dbReference>
<dbReference type="EMBL" id="ABOU02000028">
    <property type="protein sequence ID" value="EDY33231.1"/>
    <property type="molecule type" value="Genomic_DNA"/>
</dbReference>
<dbReference type="eggNOG" id="COG0596">
    <property type="taxonomic scope" value="Bacteria"/>
</dbReference>
<dbReference type="Gene3D" id="3.40.50.1820">
    <property type="entry name" value="alpha/beta hydrolase"/>
    <property type="match status" value="1"/>
</dbReference>
<dbReference type="AlphaFoldDB" id="B5CNF0"/>
<sequence>MTILSLKKNLTFFTALTGTVIGTMHVVNRIFQYISTADNMLSDDKYDYYNWRFGKITYKKTGSGSPVLLIHDLNVCSSSYEFEKVCSKLSKTNTVYSIDLLGCGRSDRPAFTYTNFLYVELITNFIKHIIGEKTDVIVSGESCPFVLMACANDDSIINKVVMINPPNLVKMAKIPTKASKLFKKLIFTPVIGTFIYNLNVNKKTILQKFIFSYYYAQNDIKERDILTYFESSHKDHTHSKYLYACQKSRYLNANIVHCLSRLTNSIYIIVGNSNPENILAANEYQNYLPSIEIKGIAKTKQMPHMEKPEEFFSDVKIFLSDAQ</sequence>
<proteinExistence type="predicted"/>
<feature type="domain" description="AB hydrolase-1" evidence="1">
    <location>
        <begin position="66"/>
        <end position="169"/>
    </location>
</feature>
<dbReference type="PANTHER" id="PTHR46438">
    <property type="entry name" value="ALPHA/BETA-HYDROLASES SUPERFAMILY PROTEIN"/>
    <property type="match status" value="1"/>
</dbReference>
<dbReference type="HOGENOM" id="CLU_020336_13_4_9"/>
<gene>
    <name evidence="2" type="ORF">RUMLAC_00986</name>
</gene>
<organism evidence="2 3">
    <name type="scientific">[Ruminococcus] lactaris ATCC 29176</name>
    <dbReference type="NCBI Taxonomy" id="471875"/>
    <lineage>
        <taxon>Bacteria</taxon>
        <taxon>Bacillati</taxon>
        <taxon>Bacillota</taxon>
        <taxon>Clostridia</taxon>
        <taxon>Lachnospirales</taxon>
        <taxon>Lachnospiraceae</taxon>
        <taxon>Mediterraneibacter</taxon>
    </lineage>
</organism>
<name>B5CNF0_9FIRM</name>
<dbReference type="SUPFAM" id="SSF53474">
    <property type="entry name" value="alpha/beta-Hydrolases"/>
    <property type="match status" value="1"/>
</dbReference>
<dbReference type="PANTHER" id="PTHR46438:SF2">
    <property type="entry name" value="ALPHA_BETA-HYDROLASES SUPERFAMILY PROTEIN"/>
    <property type="match status" value="1"/>
</dbReference>
<keyword evidence="3" id="KW-1185">Reference proteome</keyword>